<feature type="compositionally biased region" description="Low complexity" evidence="2">
    <location>
        <begin position="1140"/>
        <end position="1149"/>
    </location>
</feature>
<feature type="region of interest" description="Disordered" evidence="2">
    <location>
        <begin position="369"/>
        <end position="434"/>
    </location>
</feature>
<dbReference type="AlphaFoldDB" id="A0A976MBF2"/>
<feature type="region of interest" description="Disordered" evidence="2">
    <location>
        <begin position="1"/>
        <end position="118"/>
    </location>
</feature>
<feature type="compositionally biased region" description="Basic and acidic residues" evidence="2">
    <location>
        <begin position="824"/>
        <end position="833"/>
    </location>
</feature>
<feature type="compositionally biased region" description="Polar residues" evidence="2">
    <location>
        <begin position="1"/>
        <end position="10"/>
    </location>
</feature>
<feature type="compositionally biased region" description="Acidic residues" evidence="2">
    <location>
        <begin position="371"/>
        <end position="382"/>
    </location>
</feature>
<feature type="compositionally biased region" description="Polar residues" evidence="2">
    <location>
        <begin position="83"/>
        <end position="92"/>
    </location>
</feature>
<feature type="compositionally biased region" description="Basic and acidic residues" evidence="2">
    <location>
        <begin position="760"/>
        <end position="788"/>
    </location>
</feature>
<feature type="compositionally biased region" description="Low complexity" evidence="2">
    <location>
        <begin position="24"/>
        <end position="39"/>
    </location>
</feature>
<feature type="compositionally biased region" description="Low complexity" evidence="2">
    <location>
        <begin position="963"/>
        <end position="997"/>
    </location>
</feature>
<feature type="compositionally biased region" description="Polar residues" evidence="2">
    <location>
        <begin position="1127"/>
        <end position="1137"/>
    </location>
</feature>
<gene>
    <name evidence="3" type="ORF">MACK_002309</name>
</gene>
<dbReference type="InterPro" id="IPR007480">
    <property type="entry name" value="DUF529"/>
</dbReference>
<feature type="compositionally biased region" description="Basic and acidic residues" evidence="2">
    <location>
        <begin position="726"/>
        <end position="748"/>
    </location>
</feature>
<feature type="compositionally biased region" description="Pro residues" evidence="2">
    <location>
        <begin position="400"/>
        <end position="412"/>
    </location>
</feature>
<dbReference type="EMBL" id="CP056070">
    <property type="protein sequence ID" value="UKK01494.2"/>
    <property type="molecule type" value="Genomic_DNA"/>
</dbReference>
<dbReference type="Proteomes" id="UP000244811">
    <property type="component" value="Chromosome 3"/>
</dbReference>
<feature type="coiled-coil region" evidence="1">
    <location>
        <begin position="134"/>
        <end position="180"/>
    </location>
</feature>
<protein>
    <submittedName>
        <fullName evidence="3">Uncharacterized protein</fullName>
    </submittedName>
</protein>
<evidence type="ECO:0000313" key="4">
    <source>
        <dbReference type="Proteomes" id="UP000244811"/>
    </source>
</evidence>
<evidence type="ECO:0000256" key="1">
    <source>
        <dbReference type="SAM" id="Coils"/>
    </source>
</evidence>
<feature type="compositionally biased region" description="Basic and acidic residues" evidence="2">
    <location>
        <begin position="685"/>
        <end position="702"/>
    </location>
</feature>
<feature type="compositionally biased region" description="Low complexity" evidence="2">
    <location>
        <begin position="809"/>
        <end position="818"/>
    </location>
</feature>
<feature type="region of interest" description="Disordered" evidence="2">
    <location>
        <begin position="639"/>
        <end position="928"/>
    </location>
</feature>
<feature type="region of interest" description="Disordered" evidence="2">
    <location>
        <begin position="955"/>
        <end position="997"/>
    </location>
</feature>
<feature type="compositionally biased region" description="Polar residues" evidence="2">
    <location>
        <begin position="834"/>
        <end position="844"/>
    </location>
</feature>
<name>A0A976MBF2_THEOR</name>
<feature type="compositionally biased region" description="Low complexity" evidence="2">
    <location>
        <begin position="639"/>
        <end position="653"/>
    </location>
</feature>
<sequence length="1175" mass="128041">MRNNNNNTPDESPEGGGGDLVDTSPPSSASSPPTDPESSLPAPASFPGSRSAVTAGSGGTSIVTGAGTRTFTLTSISDDELSSFVTKSPENAESSEVEDSTDSSQPNDSSSEESQNEQHEFFKVLAKPDESDYIRAKEQAEKKLRQDLESKTKEQLVDLVNTFTKDINGWKKECAELSEQVQRLIRPSMSNKYPLALRIDVRENNYKYSYSRKDKTETYTAKYAFLFKLVRQHKTIIWHTLKKDLYANKVEIVNEEKANIYHVNGEVSEIEFDPEPEVFVIYLVEANVNVKHSTNELIYKYNKKKNREKFICRSGYLIDKIWRNEKVVWPPNVAEEEGKKSPDPVYSHKVVIEKLENSKPNMRVFFHESEEPQDDDDDETDPDYIIVPDPDNPENFKPSVPFPLPPDHPPVSPQVQTQPPSPLLTPDGKPGLKPEDYPPGLKLFGVDPSDSEKSILLTQYSLAVSILSEEVYNYDLSAEAKCNSVTFEDKTVWKYDPSEHGDKHPLKISYRYSRKVFVFLSVPFVFEKQADGEWQASQLSIGFFSLDTANPPNLVEINYSQYELRDNSANNEEFIFEFKAGVKCSEVRFRGNQVWRHNPTRFKDNFPKIVGFLKDKTIAIVIGELRILVNLAASRATTQTQQATPPAGGAQAGESAQTDKAQKEEGSDASVKPTEPGSTDTIEIVETKTEDAAKETQSEETAKAGPTKTFTLELDSDEEDGSGESSGDKAKSADGEDKKQGEEGKKASEAAGEVDASKQLTDEAKPETTPDDKVVKSQSAEAEKRTDQTPDLTVVDASASSTTPEHKAPGSPDASSSDSELEVVESKSSDKPSQDTASRTTSTKVEVDAPGAPPSADSDVSQTQGASATTPAQTPATIVHKTPEEQQHTPSTQPTSGTPVVTQPQTQVTPSLAVQTSDTVSEDDRRVVDNADAGTVGAQTPAQQPQATAAPSVLVPPLQPSYQSSGAQTGTAAGTAPTAQVSAPTQQQPTQAGAQPAGTAVYQQQQVAQQQPAQQAYVYVPYVTAQGTIAYGLMTLAQYQAALAAYQSSYAAQAGSSTHCCTTANRPYGRSTGSSSYRYTTANYPYSWSTGSSSHRCTTANRPYGRSTGSSSYRYTTANYPYSWSTGSSSHRCTTANRPYGRSTGSSSYRYTTANRPYGRSCIWNSAGSSDSTND</sequence>
<feature type="region of interest" description="Disordered" evidence="2">
    <location>
        <begin position="1127"/>
        <end position="1149"/>
    </location>
</feature>
<reference evidence="3" key="1">
    <citation type="submission" date="2022-07" db="EMBL/GenBank/DDBJ databases">
        <title>Evaluation of T. orientalis genome assembly methods using nanopore sequencing and analysis of variation between genomes.</title>
        <authorList>
            <person name="Yam J."/>
            <person name="Micallef M.L."/>
            <person name="Liu M."/>
            <person name="Djordjevic S.P."/>
            <person name="Bogema D.R."/>
            <person name="Jenkins C."/>
        </authorList>
    </citation>
    <scope>NUCLEOTIDE SEQUENCE</scope>
    <source>
        <strain evidence="3">Goon Nure</strain>
    </source>
</reference>
<feature type="compositionally biased region" description="Low complexity" evidence="2">
    <location>
        <begin position="861"/>
        <end position="877"/>
    </location>
</feature>
<dbReference type="Pfam" id="PF04385">
    <property type="entry name" value="FAINT"/>
    <property type="match status" value="1"/>
</dbReference>
<feature type="compositionally biased region" description="Polar residues" evidence="2">
    <location>
        <begin position="60"/>
        <end position="76"/>
    </location>
</feature>
<evidence type="ECO:0000313" key="3">
    <source>
        <dbReference type="EMBL" id="UKK01494.2"/>
    </source>
</evidence>
<feature type="compositionally biased region" description="Low complexity" evidence="2">
    <location>
        <begin position="888"/>
        <end position="911"/>
    </location>
</feature>
<proteinExistence type="predicted"/>
<organism evidence="3 4">
    <name type="scientific">Theileria orientalis</name>
    <dbReference type="NCBI Taxonomy" id="68886"/>
    <lineage>
        <taxon>Eukaryota</taxon>
        <taxon>Sar</taxon>
        <taxon>Alveolata</taxon>
        <taxon>Apicomplexa</taxon>
        <taxon>Aconoidasida</taxon>
        <taxon>Piroplasmida</taxon>
        <taxon>Theileriidae</taxon>
        <taxon>Theileria</taxon>
    </lineage>
</organism>
<evidence type="ECO:0000256" key="2">
    <source>
        <dbReference type="SAM" id="MobiDB-lite"/>
    </source>
</evidence>
<accession>A0A976MBF2</accession>
<keyword evidence="1" id="KW-0175">Coiled coil</keyword>